<organism evidence="2 3">
    <name type="scientific">Dulcicalothrix desertica PCC 7102</name>
    <dbReference type="NCBI Taxonomy" id="232991"/>
    <lineage>
        <taxon>Bacteria</taxon>
        <taxon>Bacillati</taxon>
        <taxon>Cyanobacteriota</taxon>
        <taxon>Cyanophyceae</taxon>
        <taxon>Nostocales</taxon>
        <taxon>Calotrichaceae</taxon>
        <taxon>Dulcicalothrix</taxon>
    </lineage>
</organism>
<feature type="chain" id="PRO_5030083066" description="PsbP C-terminal domain-containing protein" evidence="1">
    <location>
        <begin position="24"/>
        <end position="184"/>
    </location>
</feature>
<evidence type="ECO:0000256" key="1">
    <source>
        <dbReference type="SAM" id="SignalP"/>
    </source>
</evidence>
<dbReference type="Proteomes" id="UP000271624">
    <property type="component" value="Unassembled WGS sequence"/>
</dbReference>
<accession>A0A3S1IWN6</accession>
<keyword evidence="1" id="KW-0732">Signal</keyword>
<feature type="signal peptide" evidence="1">
    <location>
        <begin position="1"/>
        <end position="23"/>
    </location>
</feature>
<name>A0A3S1IWN6_9CYAN</name>
<reference evidence="2" key="1">
    <citation type="submission" date="2018-12" db="EMBL/GenBank/DDBJ databases">
        <authorList>
            <person name="Will S."/>
            <person name="Neumann-Schaal M."/>
            <person name="Henke P."/>
        </authorList>
    </citation>
    <scope>NUCLEOTIDE SEQUENCE</scope>
    <source>
        <strain evidence="2">PCC 7102</strain>
    </source>
</reference>
<proteinExistence type="predicted"/>
<evidence type="ECO:0008006" key="4">
    <source>
        <dbReference type="Google" id="ProtNLM"/>
    </source>
</evidence>
<evidence type="ECO:0000313" key="2">
    <source>
        <dbReference type="EMBL" id="RUT03572.1"/>
    </source>
</evidence>
<evidence type="ECO:0000313" key="3">
    <source>
        <dbReference type="Proteomes" id="UP000271624"/>
    </source>
</evidence>
<protein>
    <recommendedName>
        <fullName evidence="4">PsbP C-terminal domain-containing protein</fullName>
    </recommendedName>
</protein>
<keyword evidence="3" id="KW-1185">Reference proteome</keyword>
<sequence>MSMKKTFLLSLIFLLGSPGLLVAQTSAAPVPSQTIYAQTKTNSYETYHNEHQNFYISYPKNIFVLKKPQSAYHYGGEQSFVSKDGHASMFISGFYKADFSDSGWNGVPLKQLYTEALQQKGRNISYKASGNNWYVVSGMENGKVFYEKIILASDKKINFMIRYPKSQEKIYNAITEKVVNSIKY</sequence>
<dbReference type="EMBL" id="RSCL01000013">
    <property type="protein sequence ID" value="RUT03572.1"/>
    <property type="molecule type" value="Genomic_DNA"/>
</dbReference>
<reference evidence="2" key="2">
    <citation type="journal article" date="2019" name="Genome Biol. Evol.">
        <title>Day and night: Metabolic profiles and evolutionary relationships of six axenic non-marine cyanobacteria.</title>
        <authorList>
            <person name="Will S.E."/>
            <person name="Henke P."/>
            <person name="Boedeker C."/>
            <person name="Huang S."/>
            <person name="Brinkmann H."/>
            <person name="Rohde M."/>
            <person name="Jarek M."/>
            <person name="Friedl T."/>
            <person name="Seufert S."/>
            <person name="Schumacher M."/>
            <person name="Overmann J."/>
            <person name="Neumann-Schaal M."/>
            <person name="Petersen J."/>
        </authorList>
    </citation>
    <scope>NUCLEOTIDE SEQUENCE [LARGE SCALE GENOMIC DNA]</scope>
    <source>
        <strain evidence="2">PCC 7102</strain>
    </source>
</reference>
<gene>
    <name evidence="2" type="ORF">DSM106972_052110</name>
</gene>
<dbReference type="AlphaFoldDB" id="A0A3S1IWN6"/>
<comment type="caution">
    <text evidence="2">The sequence shown here is derived from an EMBL/GenBank/DDBJ whole genome shotgun (WGS) entry which is preliminary data.</text>
</comment>